<dbReference type="SUPFAM" id="SSF52374">
    <property type="entry name" value="Nucleotidylyl transferase"/>
    <property type="match status" value="1"/>
</dbReference>
<dbReference type="OrthoDB" id="5426988at2759"/>
<organism evidence="1 2">
    <name type="scientific">Gymnopilus junonius</name>
    <name type="common">Spectacular rustgill mushroom</name>
    <name type="synonym">Gymnopilus spectabilis subsp. junonius</name>
    <dbReference type="NCBI Taxonomy" id="109634"/>
    <lineage>
        <taxon>Eukaryota</taxon>
        <taxon>Fungi</taxon>
        <taxon>Dikarya</taxon>
        <taxon>Basidiomycota</taxon>
        <taxon>Agaricomycotina</taxon>
        <taxon>Agaricomycetes</taxon>
        <taxon>Agaricomycetidae</taxon>
        <taxon>Agaricales</taxon>
        <taxon>Agaricineae</taxon>
        <taxon>Hymenogastraceae</taxon>
        <taxon>Gymnopilus</taxon>
    </lineage>
</organism>
<evidence type="ECO:0008006" key="3">
    <source>
        <dbReference type="Google" id="ProtNLM"/>
    </source>
</evidence>
<dbReference type="Gene3D" id="3.40.50.300">
    <property type="entry name" value="P-loop containing nucleotide triphosphate hydrolases"/>
    <property type="match status" value="1"/>
</dbReference>
<comment type="caution">
    <text evidence="1">The sequence shown here is derived from an EMBL/GenBank/DDBJ whole genome shotgun (WGS) entry which is preliminary data.</text>
</comment>
<dbReference type="Proteomes" id="UP000724874">
    <property type="component" value="Unassembled WGS sequence"/>
</dbReference>
<evidence type="ECO:0000313" key="2">
    <source>
        <dbReference type="Proteomes" id="UP000724874"/>
    </source>
</evidence>
<name>A0A9P5NL47_GYMJU</name>
<gene>
    <name evidence="1" type="ORF">CPB84DRAFT_1708679</name>
</gene>
<dbReference type="Gene3D" id="3.40.50.620">
    <property type="entry name" value="HUPs"/>
    <property type="match status" value="1"/>
</dbReference>
<dbReference type="InterPro" id="IPR027417">
    <property type="entry name" value="P-loop_NTPase"/>
</dbReference>
<evidence type="ECO:0000313" key="1">
    <source>
        <dbReference type="EMBL" id="KAF8901043.1"/>
    </source>
</evidence>
<sequence>MEPQRFVQHEPGPPTLFEQATDNDILAITTQSIHSARDSPQQSGNSATLLILAISSVSFEKGNFENYASTIRLAAATATRRLYVYLVHPVLACPPEQRAQNWTKVQRLSTFVYSTCVSASPLSDTVVLFDGWSGTSQLLWEQWKFIFANSRVNAFRVLGSLCEIQIIDEDGAKLPADSYDQSDSDAGGSFEESKTSSAIATVTVNGTFDHLHHGHKNHLALAAWLASETLICSISPDDYSLVERKKYSSVLQNYSIRSAAVERFLRLVKASGQHAGELNIQCVPKFSKLGAQVSEANIQAAVLSTESAYLSPKIAAARNEAGHSDIQFFTVDVVRGTESTANSANAMVGKLSSSNIRRIVSEQSRTFVLINGHAGAGKHSIAMALCSLIPQSRVIDNHLLADLADAICSRHSSNYSLLRGEIRRVMMDHITTNNETGPMTYIFTSNFSDSFLGTEAAVHFQESAARAHARFIPVNMICSREEIMRRVASPMRQRYSRAKLVDPDIAASIVDRKTMFEFDVESKLRIDVSSLTAEEAATEIFAHIEALV</sequence>
<protein>
    <recommendedName>
        <fullName evidence="3">Cytidyltransferase-like domain-containing protein</fullName>
    </recommendedName>
</protein>
<dbReference type="EMBL" id="JADNYJ010000044">
    <property type="protein sequence ID" value="KAF8901043.1"/>
    <property type="molecule type" value="Genomic_DNA"/>
</dbReference>
<reference evidence="1" key="1">
    <citation type="submission" date="2020-11" db="EMBL/GenBank/DDBJ databases">
        <authorList>
            <consortium name="DOE Joint Genome Institute"/>
            <person name="Ahrendt S."/>
            <person name="Riley R."/>
            <person name="Andreopoulos W."/>
            <person name="LaButti K."/>
            <person name="Pangilinan J."/>
            <person name="Ruiz-duenas F.J."/>
            <person name="Barrasa J.M."/>
            <person name="Sanchez-Garcia M."/>
            <person name="Camarero S."/>
            <person name="Miyauchi S."/>
            <person name="Serrano A."/>
            <person name="Linde D."/>
            <person name="Babiker R."/>
            <person name="Drula E."/>
            <person name="Ayuso-Fernandez I."/>
            <person name="Pacheco R."/>
            <person name="Padilla G."/>
            <person name="Ferreira P."/>
            <person name="Barriuso J."/>
            <person name="Kellner H."/>
            <person name="Castanera R."/>
            <person name="Alfaro M."/>
            <person name="Ramirez L."/>
            <person name="Pisabarro A.G."/>
            <person name="Kuo A."/>
            <person name="Tritt A."/>
            <person name="Lipzen A."/>
            <person name="He G."/>
            <person name="Yan M."/>
            <person name="Ng V."/>
            <person name="Cullen D."/>
            <person name="Martin F."/>
            <person name="Rosso M.-N."/>
            <person name="Henrissat B."/>
            <person name="Hibbett D."/>
            <person name="Martinez A.T."/>
            <person name="Grigoriev I.V."/>
        </authorList>
    </citation>
    <scope>NUCLEOTIDE SEQUENCE</scope>
    <source>
        <strain evidence="1">AH 44721</strain>
    </source>
</reference>
<proteinExistence type="predicted"/>
<accession>A0A9P5NL47</accession>
<dbReference type="AlphaFoldDB" id="A0A9P5NL47"/>
<dbReference type="InterPro" id="IPR014729">
    <property type="entry name" value="Rossmann-like_a/b/a_fold"/>
</dbReference>
<keyword evidence="2" id="KW-1185">Reference proteome</keyword>
<dbReference type="SUPFAM" id="SSF52540">
    <property type="entry name" value="P-loop containing nucleoside triphosphate hydrolases"/>
    <property type="match status" value="1"/>
</dbReference>